<accession>A0A8T2ZW64</accession>
<protein>
    <submittedName>
        <fullName evidence="1">Uncharacterized protein</fullName>
    </submittedName>
</protein>
<sequence length="99" mass="11244">VLSMAFHRCPVKMTDIKLKIRLPADVSLSRTEFSCMLLSVWQKRMNFYADFTSDFCCPYEWFLVLCTILMENLPGNGKLLSGNERVSSASCDGSTCNFL</sequence>
<proteinExistence type="predicted"/>
<name>A0A8T2ZW64_POPDE</name>
<evidence type="ECO:0000313" key="1">
    <source>
        <dbReference type="EMBL" id="KAH8521635.1"/>
    </source>
</evidence>
<organism evidence="1 2">
    <name type="scientific">Populus deltoides</name>
    <name type="common">Eastern poplar</name>
    <name type="synonym">Eastern cottonwood</name>
    <dbReference type="NCBI Taxonomy" id="3696"/>
    <lineage>
        <taxon>Eukaryota</taxon>
        <taxon>Viridiplantae</taxon>
        <taxon>Streptophyta</taxon>
        <taxon>Embryophyta</taxon>
        <taxon>Tracheophyta</taxon>
        <taxon>Spermatophyta</taxon>
        <taxon>Magnoliopsida</taxon>
        <taxon>eudicotyledons</taxon>
        <taxon>Gunneridae</taxon>
        <taxon>Pentapetalae</taxon>
        <taxon>rosids</taxon>
        <taxon>fabids</taxon>
        <taxon>Malpighiales</taxon>
        <taxon>Salicaceae</taxon>
        <taxon>Saliceae</taxon>
        <taxon>Populus</taxon>
    </lineage>
</organism>
<reference evidence="1" key="1">
    <citation type="journal article" date="2021" name="J. Hered.">
        <title>Genome Assembly of Salicaceae Populus deltoides (Eastern Cottonwood) I-69 Based on Nanopore Sequencing and Hi-C Technologies.</title>
        <authorList>
            <person name="Bai S."/>
            <person name="Wu H."/>
            <person name="Zhang J."/>
            <person name="Pan Z."/>
            <person name="Zhao W."/>
            <person name="Li Z."/>
            <person name="Tong C."/>
        </authorList>
    </citation>
    <scope>NUCLEOTIDE SEQUENCE</scope>
    <source>
        <tissue evidence="1">Leaf</tissue>
    </source>
</reference>
<gene>
    <name evidence="1" type="ORF">H0E87_002615</name>
</gene>
<dbReference type="AlphaFoldDB" id="A0A8T2ZW64"/>
<keyword evidence="2" id="KW-1185">Reference proteome</keyword>
<feature type="non-terminal residue" evidence="1">
    <location>
        <position position="1"/>
    </location>
</feature>
<comment type="caution">
    <text evidence="1">The sequence shown here is derived from an EMBL/GenBank/DDBJ whole genome shotgun (WGS) entry which is preliminary data.</text>
</comment>
<dbReference type="Proteomes" id="UP000807159">
    <property type="component" value="Chromosome 1"/>
</dbReference>
<evidence type="ECO:0000313" key="2">
    <source>
        <dbReference type="Proteomes" id="UP000807159"/>
    </source>
</evidence>
<dbReference type="EMBL" id="JACEGQ020000001">
    <property type="protein sequence ID" value="KAH8521635.1"/>
    <property type="molecule type" value="Genomic_DNA"/>
</dbReference>